<dbReference type="SUPFAM" id="SSF53756">
    <property type="entry name" value="UDP-Glycosyltransferase/glycogen phosphorylase"/>
    <property type="match status" value="1"/>
</dbReference>
<dbReference type="RefSeq" id="WP_168052021.1">
    <property type="nucleotide sequence ID" value="NZ_JAATJR010000006.1"/>
</dbReference>
<protein>
    <submittedName>
        <fullName evidence="3">Glycosyltransferase family 4 protein</fullName>
    </submittedName>
</protein>
<accession>A0ABX1F449</accession>
<dbReference type="Pfam" id="PF00534">
    <property type="entry name" value="Glycos_transf_1"/>
    <property type="match status" value="1"/>
</dbReference>
<name>A0ABX1F449_9PROT</name>
<proteinExistence type="predicted"/>
<comment type="caution">
    <text evidence="3">The sequence shown here is derived from an EMBL/GenBank/DDBJ whole genome shotgun (WGS) entry which is preliminary data.</text>
</comment>
<dbReference type="EMBL" id="JAAVTX010000006">
    <property type="protein sequence ID" value="NKE47054.1"/>
    <property type="molecule type" value="Genomic_DNA"/>
</dbReference>
<keyword evidence="4" id="KW-1185">Reference proteome</keyword>
<evidence type="ECO:0000313" key="3">
    <source>
        <dbReference type="EMBL" id="NKE47054.1"/>
    </source>
</evidence>
<organism evidence="3 4">
    <name type="scientific">Falsiroseomonas frigidaquae</name>
    <dbReference type="NCBI Taxonomy" id="487318"/>
    <lineage>
        <taxon>Bacteria</taxon>
        <taxon>Pseudomonadati</taxon>
        <taxon>Pseudomonadota</taxon>
        <taxon>Alphaproteobacteria</taxon>
        <taxon>Acetobacterales</taxon>
        <taxon>Roseomonadaceae</taxon>
        <taxon>Falsiroseomonas</taxon>
    </lineage>
</organism>
<sequence>MTVPALQLLDTPARPRGSLVLRVPPRPRPRADGAAPIWLDLSRLLWRVFRGTLTGVDRVELAYAEHLLMEAGDRLRFIAFDYRGGFGLLPHARTSALVRAVGPAWQAGTLPRLAPQALALFAGSLAHWRAPPALAQGAPAPVYLNVSHHPMAHTEAVACLLRRSGARLVPLVHDLIPLDWPEYVATAETVRHRRRMRTISRHASAVIANSTATAALLRPLLPPGLPLLAAPLGVAPRRAAPLPTGLGDTPFFLCLGTIEPRKNHLMLLHLWRRLAEATPGPVPKLVIVGNRGWDNEQVLDLLDRCDRLRPHVLEMGRVSDGVVAGLMDHARALLMPSFIEGFGLPVAEALARGTPVLCSDIAAHREIGGQAPEFLDPLDLLAWQRAVEDYASPTAPRRAAQLRRITGWEAPDWPSHIDAVLGLVDGLSPVE</sequence>
<dbReference type="InterPro" id="IPR001296">
    <property type="entry name" value="Glyco_trans_1"/>
</dbReference>
<evidence type="ECO:0000259" key="2">
    <source>
        <dbReference type="Pfam" id="PF00534"/>
    </source>
</evidence>
<dbReference type="PANTHER" id="PTHR46401">
    <property type="entry name" value="GLYCOSYLTRANSFERASE WBBK-RELATED"/>
    <property type="match status" value="1"/>
</dbReference>
<feature type="domain" description="Glycosyl transferase family 1" evidence="2">
    <location>
        <begin position="248"/>
        <end position="367"/>
    </location>
</feature>
<keyword evidence="1" id="KW-0808">Transferase</keyword>
<dbReference type="PANTHER" id="PTHR46401:SF2">
    <property type="entry name" value="GLYCOSYLTRANSFERASE WBBK-RELATED"/>
    <property type="match status" value="1"/>
</dbReference>
<dbReference type="Proteomes" id="UP000765160">
    <property type="component" value="Unassembled WGS sequence"/>
</dbReference>
<evidence type="ECO:0000256" key="1">
    <source>
        <dbReference type="ARBA" id="ARBA00022679"/>
    </source>
</evidence>
<dbReference type="Gene3D" id="3.40.50.2000">
    <property type="entry name" value="Glycogen Phosphorylase B"/>
    <property type="match status" value="2"/>
</dbReference>
<evidence type="ECO:0000313" key="4">
    <source>
        <dbReference type="Proteomes" id="UP000765160"/>
    </source>
</evidence>
<reference evidence="3 4" key="1">
    <citation type="submission" date="2020-03" db="EMBL/GenBank/DDBJ databases">
        <title>Roseomonas selenitidurans sp. nov. isolated from soil.</title>
        <authorList>
            <person name="Liu H."/>
        </authorList>
    </citation>
    <scope>NUCLEOTIDE SEQUENCE [LARGE SCALE GENOMIC DNA]</scope>
    <source>
        <strain evidence="3 4">JCM 15073</strain>
    </source>
</reference>
<dbReference type="CDD" id="cd03809">
    <property type="entry name" value="GT4_MtfB-like"/>
    <property type="match status" value="1"/>
</dbReference>
<gene>
    <name evidence="3" type="ORF">HB662_19905</name>
</gene>